<accession>A0A8B9S8K0</accession>
<dbReference type="GO" id="GO:0097352">
    <property type="term" value="P:autophagosome maturation"/>
    <property type="evidence" value="ECO:0007669"/>
    <property type="project" value="TreeGrafter"/>
</dbReference>
<name>A0A8B9S8K0_APTOW</name>
<protein>
    <recommendedName>
        <fullName evidence="15">Lysosome-associated membrane glycoprotein 2</fullName>
    </recommendedName>
</protein>
<evidence type="ECO:0000256" key="5">
    <source>
        <dbReference type="ARBA" id="ARBA00022692"/>
    </source>
</evidence>
<reference evidence="21" key="1">
    <citation type="submission" date="2025-08" db="UniProtKB">
        <authorList>
            <consortium name="Ensembl"/>
        </authorList>
    </citation>
    <scope>IDENTIFICATION</scope>
</reference>
<feature type="domain" description="Lysosome-associated membrane glycoprotein 2-like transmembrane" evidence="20">
    <location>
        <begin position="431"/>
        <end position="462"/>
    </location>
</feature>
<evidence type="ECO:0000256" key="11">
    <source>
        <dbReference type="ARBA" id="ARBA00023157"/>
    </source>
</evidence>
<dbReference type="GO" id="GO:0005886">
    <property type="term" value="C:plasma membrane"/>
    <property type="evidence" value="ECO:0007669"/>
    <property type="project" value="UniProtKB-SubCell"/>
</dbReference>
<evidence type="ECO:0000256" key="8">
    <source>
        <dbReference type="ARBA" id="ARBA00022989"/>
    </source>
</evidence>
<keyword evidence="13 16" id="KW-0458">Lysosome</keyword>
<feature type="compositionally biased region" description="Low complexity" evidence="17">
    <location>
        <begin position="1"/>
        <end position="11"/>
    </location>
</feature>
<dbReference type="InterPro" id="IPR048524">
    <property type="entry name" value="Lamp2-like_TM"/>
</dbReference>
<dbReference type="GO" id="GO:0000421">
    <property type="term" value="C:autophagosome membrane"/>
    <property type="evidence" value="ECO:0007669"/>
    <property type="project" value="TreeGrafter"/>
</dbReference>
<dbReference type="PROSITE" id="PS51407">
    <property type="entry name" value="LAMP_3"/>
    <property type="match status" value="1"/>
</dbReference>
<keyword evidence="6" id="KW-0732">Signal</keyword>
<keyword evidence="11 16" id="KW-1015">Disulfide bond</keyword>
<keyword evidence="5 16" id="KW-0812">Transmembrane</keyword>
<dbReference type="PANTHER" id="PTHR11506:SF6">
    <property type="entry name" value="LYSOSOME-ASSOCIATED MEMBRANE GLYCOPROTEIN 2"/>
    <property type="match status" value="1"/>
</dbReference>
<evidence type="ECO:0000256" key="6">
    <source>
        <dbReference type="ARBA" id="ARBA00022729"/>
    </source>
</evidence>
<dbReference type="InterPro" id="IPR002000">
    <property type="entry name" value="Lysosome-assoc_membr_glycop"/>
</dbReference>
<feature type="disulfide bond" evidence="16">
    <location>
        <begin position="385"/>
        <end position="422"/>
    </location>
</feature>
<feature type="disulfide bond" evidence="16">
    <location>
        <begin position="191"/>
        <end position="227"/>
    </location>
</feature>
<evidence type="ECO:0000313" key="21">
    <source>
        <dbReference type="Ensembl" id="ENSAOWP00000012478.1"/>
    </source>
</evidence>
<keyword evidence="12" id="KW-0325">Glycoprotein</keyword>
<dbReference type="GO" id="GO:0061740">
    <property type="term" value="P:protein targeting to lysosome involved in chaperone-mediated autophagy"/>
    <property type="evidence" value="ECO:0007669"/>
    <property type="project" value="TreeGrafter"/>
</dbReference>
<evidence type="ECO:0000256" key="1">
    <source>
        <dbReference type="ARBA" id="ARBA00004251"/>
    </source>
</evidence>
<comment type="subcellular location">
    <subcellularLocation>
        <location evidence="1">Cell membrane</location>
        <topology evidence="1">Single-pass type I membrane protein</topology>
    </subcellularLocation>
    <subcellularLocation>
        <location evidence="3">Cytoplasmic vesicle</location>
        <location evidence="3">Autophagosome membrane</location>
    </subcellularLocation>
    <subcellularLocation>
        <location evidence="2">Endosome membrane</location>
        <topology evidence="2">Single-pass type I membrane protein</topology>
    </subcellularLocation>
    <subcellularLocation>
        <location evidence="16">Lysosome membrane</location>
        <topology evidence="16">Single-pass type I membrane protein</topology>
    </subcellularLocation>
</comment>
<evidence type="ECO:0000259" key="19">
    <source>
        <dbReference type="Pfam" id="PF01299"/>
    </source>
</evidence>
<evidence type="ECO:0000256" key="3">
    <source>
        <dbReference type="ARBA" id="ARBA00004652"/>
    </source>
</evidence>
<evidence type="ECO:0000256" key="16">
    <source>
        <dbReference type="PROSITE-ProRule" id="PRU00740"/>
    </source>
</evidence>
<comment type="caution">
    <text evidence="16">Lacks conserved residue(s) required for the propagation of feature annotation.</text>
</comment>
<keyword evidence="14" id="KW-0968">Cytoplasmic vesicle</keyword>
<feature type="transmembrane region" description="Helical" evidence="18">
    <location>
        <begin position="429"/>
        <end position="452"/>
    </location>
</feature>
<keyword evidence="4" id="KW-1003">Cell membrane</keyword>
<dbReference type="InterPro" id="IPR018134">
    <property type="entry name" value="LAMP_CS"/>
</dbReference>
<keyword evidence="8 18" id="KW-1133">Transmembrane helix</keyword>
<dbReference type="PRINTS" id="PR00336">
    <property type="entry name" value="LYSASSOCTDMP"/>
</dbReference>
<dbReference type="Pfam" id="PF21222">
    <property type="entry name" value="Lamp2_2nd"/>
    <property type="match status" value="1"/>
</dbReference>
<reference evidence="21" key="2">
    <citation type="submission" date="2025-09" db="UniProtKB">
        <authorList>
            <consortium name="Ensembl"/>
        </authorList>
    </citation>
    <scope>IDENTIFICATION</scope>
</reference>
<dbReference type="PROSITE" id="PS00310">
    <property type="entry name" value="LAMP_1"/>
    <property type="match status" value="1"/>
</dbReference>
<feature type="region of interest" description="Disordered" evidence="17">
    <location>
        <begin position="1"/>
        <end position="32"/>
    </location>
</feature>
<dbReference type="GO" id="GO:0009267">
    <property type="term" value="P:cellular response to starvation"/>
    <property type="evidence" value="ECO:0007669"/>
    <property type="project" value="TreeGrafter"/>
</dbReference>
<dbReference type="Ensembl" id="ENSAOWT00000014181.1">
    <property type="protein sequence ID" value="ENSAOWP00000012478.1"/>
    <property type="gene ID" value="ENSAOWG00000008534.1"/>
</dbReference>
<keyword evidence="7" id="KW-0967">Endosome</keyword>
<dbReference type="Gene3D" id="2.40.160.110">
    <property type="match status" value="2"/>
</dbReference>
<keyword evidence="9" id="KW-0072">Autophagy</keyword>
<evidence type="ECO:0000256" key="15">
    <source>
        <dbReference type="ARBA" id="ARBA00074380"/>
    </source>
</evidence>
<evidence type="ECO:0000256" key="12">
    <source>
        <dbReference type="ARBA" id="ARBA00023180"/>
    </source>
</evidence>
<dbReference type="PANTHER" id="PTHR11506">
    <property type="entry name" value="LYSOSOME-ASSOCIATED MEMBRANE GLYCOPROTEIN"/>
    <property type="match status" value="1"/>
</dbReference>
<keyword evidence="10 16" id="KW-0472">Membrane</keyword>
<evidence type="ECO:0000256" key="2">
    <source>
        <dbReference type="ARBA" id="ARBA00004530"/>
    </source>
</evidence>
<evidence type="ECO:0000256" key="13">
    <source>
        <dbReference type="ARBA" id="ARBA00023228"/>
    </source>
</evidence>
<dbReference type="GO" id="GO:0005765">
    <property type="term" value="C:lysosomal membrane"/>
    <property type="evidence" value="ECO:0007669"/>
    <property type="project" value="UniProtKB-SubCell"/>
</dbReference>
<evidence type="ECO:0000313" key="22">
    <source>
        <dbReference type="Proteomes" id="UP000694424"/>
    </source>
</evidence>
<keyword evidence="22" id="KW-1185">Reference proteome</keyword>
<organism evidence="21 22">
    <name type="scientific">Apteryx owenii</name>
    <name type="common">Little spotted kiwi</name>
    <dbReference type="NCBI Taxonomy" id="8824"/>
    <lineage>
        <taxon>Eukaryota</taxon>
        <taxon>Metazoa</taxon>
        <taxon>Chordata</taxon>
        <taxon>Craniata</taxon>
        <taxon>Vertebrata</taxon>
        <taxon>Euteleostomi</taxon>
        <taxon>Archelosauria</taxon>
        <taxon>Archosauria</taxon>
        <taxon>Dinosauria</taxon>
        <taxon>Saurischia</taxon>
        <taxon>Theropoda</taxon>
        <taxon>Coelurosauria</taxon>
        <taxon>Aves</taxon>
        <taxon>Palaeognathae</taxon>
        <taxon>Apterygiformes</taxon>
        <taxon>Apterygidae</taxon>
        <taxon>Apteryx</taxon>
    </lineage>
</organism>
<dbReference type="Pfam" id="PF01299">
    <property type="entry name" value="Lamp2-like_luminal"/>
    <property type="match status" value="1"/>
</dbReference>
<evidence type="ECO:0000256" key="9">
    <source>
        <dbReference type="ARBA" id="ARBA00023006"/>
    </source>
</evidence>
<sequence length="464" mass="50598">MTDGDAFAAPARFPPARPSPPHGAPSPAAGNMEPRWSLRGPLRLPRCSACLLLLLGTAGFFLSYAVEVDVKDASNATCLYAHWMMRFLIKYETNSSDYKNATLSLSSNVTHDGSICGNDTQAALLAVQFGEGHSWSVNFTKTNETYQADFITFAYNTNDTAVFPDAKRKGPITIVVKDTMHPVQLNNVFVCHNTDSIEAENVTQFFWNLTLQAFVQNGTIGKKESRCDADTPTSAPTVLPTVANVTTASTTTLSPVPTTAPKPVENPDTGNYSLKSENETCLLASVGLQLNVSRDKPLLININPKTTSADGTCGNTAATLRLNDGNSRFIDFTFVVKNASANVRRFYLKEVNVTLLNHMNGSVILSADNNNFSKWDASLGSSYMCRKEQTLEINEVLQIHTFNLRIQPFLVKENKFSTAQECSLDDDTILIPIVVGAALAGLIVIIVIAYIIGRRKSYAGYQTL</sequence>
<dbReference type="FunFam" id="2.40.160.110:FF:000001">
    <property type="entry name" value="lysosome-associated membrane glycoprotein 2 isoform X2"/>
    <property type="match status" value="1"/>
</dbReference>
<feature type="compositionally biased region" description="Pro residues" evidence="17">
    <location>
        <begin position="12"/>
        <end position="24"/>
    </location>
</feature>
<dbReference type="Proteomes" id="UP000694424">
    <property type="component" value="Unplaced"/>
</dbReference>
<dbReference type="InterPro" id="IPR048528">
    <property type="entry name" value="Lamp2-like_luminal"/>
</dbReference>
<dbReference type="GO" id="GO:0031902">
    <property type="term" value="C:late endosome membrane"/>
    <property type="evidence" value="ECO:0007669"/>
    <property type="project" value="TreeGrafter"/>
</dbReference>
<evidence type="ECO:0000256" key="7">
    <source>
        <dbReference type="ARBA" id="ARBA00022753"/>
    </source>
</evidence>
<comment type="similarity">
    <text evidence="16">Belongs to the LAMP family.</text>
</comment>
<evidence type="ECO:0000256" key="10">
    <source>
        <dbReference type="ARBA" id="ARBA00023136"/>
    </source>
</evidence>
<evidence type="ECO:0000256" key="14">
    <source>
        <dbReference type="ARBA" id="ARBA00023329"/>
    </source>
</evidence>
<proteinExistence type="inferred from homology"/>
<evidence type="ECO:0000256" key="4">
    <source>
        <dbReference type="ARBA" id="ARBA00022475"/>
    </source>
</evidence>
<evidence type="ECO:0000256" key="17">
    <source>
        <dbReference type="SAM" id="MobiDB-lite"/>
    </source>
</evidence>
<feature type="domain" description="Lysosome-associated membrane glycoprotein 2-like luminal" evidence="19">
    <location>
        <begin position="267"/>
        <end position="412"/>
    </location>
</feature>
<evidence type="ECO:0000259" key="20">
    <source>
        <dbReference type="Pfam" id="PF21222"/>
    </source>
</evidence>
<dbReference type="AlphaFoldDB" id="A0A8B9S8K0"/>
<evidence type="ECO:0000256" key="18">
    <source>
        <dbReference type="SAM" id="Phobius"/>
    </source>
</evidence>